<dbReference type="Proteomes" id="UP000587527">
    <property type="component" value="Unassembled WGS sequence"/>
</dbReference>
<dbReference type="EMBL" id="JACHMN010000001">
    <property type="protein sequence ID" value="MBB5866733.1"/>
    <property type="molecule type" value="Genomic_DNA"/>
</dbReference>
<name>A0A841BI43_9ACTN</name>
<sequence>MSTEARLRDVFDRVLELDETIPDGELRYQKTSGWDSLGSVLLVASIEDEFGVEIDIERSLTMDTFAAAVGVLRDLGVEG</sequence>
<protein>
    <submittedName>
        <fullName evidence="2">Acyl carrier protein</fullName>
    </submittedName>
</protein>
<dbReference type="PROSITE" id="PS50075">
    <property type="entry name" value="CARRIER"/>
    <property type="match status" value="1"/>
</dbReference>
<organism evidence="2 3">
    <name type="scientific">Allocatelliglobosispora scoriae</name>
    <dbReference type="NCBI Taxonomy" id="643052"/>
    <lineage>
        <taxon>Bacteria</taxon>
        <taxon>Bacillati</taxon>
        <taxon>Actinomycetota</taxon>
        <taxon>Actinomycetes</taxon>
        <taxon>Micromonosporales</taxon>
        <taxon>Micromonosporaceae</taxon>
        <taxon>Allocatelliglobosispora</taxon>
    </lineage>
</organism>
<dbReference type="Pfam" id="PF00550">
    <property type="entry name" value="PP-binding"/>
    <property type="match status" value="1"/>
</dbReference>
<dbReference type="InterPro" id="IPR009081">
    <property type="entry name" value="PP-bd_ACP"/>
</dbReference>
<dbReference type="InterPro" id="IPR036736">
    <property type="entry name" value="ACP-like_sf"/>
</dbReference>
<comment type="caution">
    <text evidence="2">The sequence shown here is derived from an EMBL/GenBank/DDBJ whole genome shotgun (WGS) entry which is preliminary data.</text>
</comment>
<dbReference type="SUPFAM" id="SSF47336">
    <property type="entry name" value="ACP-like"/>
    <property type="match status" value="1"/>
</dbReference>
<accession>A0A841BI43</accession>
<evidence type="ECO:0000259" key="1">
    <source>
        <dbReference type="PROSITE" id="PS50075"/>
    </source>
</evidence>
<evidence type="ECO:0000313" key="3">
    <source>
        <dbReference type="Proteomes" id="UP000587527"/>
    </source>
</evidence>
<dbReference type="RefSeq" id="WP_184830750.1">
    <property type="nucleotide sequence ID" value="NZ_JACHMN010000001.1"/>
</dbReference>
<dbReference type="Gene3D" id="1.10.1200.10">
    <property type="entry name" value="ACP-like"/>
    <property type="match status" value="1"/>
</dbReference>
<feature type="domain" description="Carrier" evidence="1">
    <location>
        <begin position="1"/>
        <end position="76"/>
    </location>
</feature>
<dbReference type="AlphaFoldDB" id="A0A841BI43"/>
<reference evidence="2 3" key="1">
    <citation type="submission" date="2020-08" db="EMBL/GenBank/DDBJ databases">
        <title>Sequencing the genomes of 1000 actinobacteria strains.</title>
        <authorList>
            <person name="Klenk H.-P."/>
        </authorList>
    </citation>
    <scope>NUCLEOTIDE SEQUENCE [LARGE SCALE GENOMIC DNA]</scope>
    <source>
        <strain evidence="2 3">DSM 45362</strain>
    </source>
</reference>
<keyword evidence="3" id="KW-1185">Reference proteome</keyword>
<gene>
    <name evidence="2" type="ORF">F4553_000112</name>
</gene>
<proteinExistence type="predicted"/>
<evidence type="ECO:0000313" key="2">
    <source>
        <dbReference type="EMBL" id="MBB5866733.1"/>
    </source>
</evidence>